<feature type="domain" description="Prolyl 4-hydroxylase alpha subunit Fe(2+) 2OG dioxygenase" evidence="1">
    <location>
        <begin position="106"/>
        <end position="210"/>
    </location>
</feature>
<dbReference type="Pfam" id="PF13640">
    <property type="entry name" value="2OG-FeII_Oxy_3"/>
    <property type="match status" value="1"/>
</dbReference>
<dbReference type="AlphaFoldDB" id="A0A6C0HBU4"/>
<dbReference type="InterPro" id="IPR044862">
    <property type="entry name" value="Pro_4_hyd_alph_FE2OG_OXY"/>
</dbReference>
<proteinExistence type="predicted"/>
<organism evidence="2">
    <name type="scientific">viral metagenome</name>
    <dbReference type="NCBI Taxonomy" id="1070528"/>
    <lineage>
        <taxon>unclassified sequences</taxon>
        <taxon>metagenomes</taxon>
        <taxon>organismal metagenomes</taxon>
    </lineage>
</organism>
<reference evidence="2" key="1">
    <citation type="journal article" date="2020" name="Nature">
        <title>Giant virus diversity and host interactions through global metagenomics.</title>
        <authorList>
            <person name="Schulz F."/>
            <person name="Roux S."/>
            <person name="Paez-Espino D."/>
            <person name="Jungbluth S."/>
            <person name="Walsh D.A."/>
            <person name="Denef V.J."/>
            <person name="McMahon K.D."/>
            <person name="Konstantinidis K.T."/>
            <person name="Eloe-Fadrosh E.A."/>
            <person name="Kyrpides N.C."/>
            <person name="Woyke T."/>
        </authorList>
    </citation>
    <scope>NUCLEOTIDE SEQUENCE</scope>
    <source>
        <strain evidence="2">GVMAG-M-3300023179-91</strain>
    </source>
</reference>
<name>A0A6C0HBU4_9ZZZZ</name>
<evidence type="ECO:0000313" key="2">
    <source>
        <dbReference type="EMBL" id="QHT78061.1"/>
    </source>
</evidence>
<evidence type="ECO:0000259" key="1">
    <source>
        <dbReference type="Pfam" id="PF13640"/>
    </source>
</evidence>
<accession>A0A6C0HBU4</accession>
<sequence>MSFTNNKIDFLKLEMIKSPFPYLKCDEFLNPNIALTLQTEILNISQECWDRYNNPFEQKFTLRDKYNFPPYLKQLFEELTSELFVSKLSKVVGYELKLDDTRNFWGVHTYGPGDKLDIHVDAGLHPTQLLKKQITLGIYLSYEWKQEYGCHLEIWRGENASNNDAKLIEKVDSIAPMFNRMVLFECNDYAWHGNPEPANCPPESKRIFITLSYLSKNLSDKNKRMKAFFVPRPDDPVDEEKDKLRLLRADPEKYKEIYRL</sequence>
<dbReference type="Gene3D" id="2.60.120.620">
    <property type="entry name" value="q2cbj1_9rhob like domain"/>
    <property type="match status" value="1"/>
</dbReference>
<dbReference type="EMBL" id="MN739929">
    <property type="protein sequence ID" value="QHT78061.1"/>
    <property type="molecule type" value="Genomic_DNA"/>
</dbReference>
<protein>
    <recommendedName>
        <fullName evidence="1">Prolyl 4-hydroxylase alpha subunit Fe(2+) 2OG dioxygenase domain-containing protein</fullName>
    </recommendedName>
</protein>